<dbReference type="Proteomes" id="UP000323136">
    <property type="component" value="Unassembled WGS sequence"/>
</dbReference>
<protein>
    <recommendedName>
        <fullName evidence="4">DKNYY family protein</fullName>
    </recommendedName>
</protein>
<name>A0A5S5DW09_9FLAO</name>
<organism evidence="2 3">
    <name type="scientific">Tenacibaculum adriaticum</name>
    <dbReference type="NCBI Taxonomy" id="413713"/>
    <lineage>
        <taxon>Bacteria</taxon>
        <taxon>Pseudomonadati</taxon>
        <taxon>Bacteroidota</taxon>
        <taxon>Flavobacteriia</taxon>
        <taxon>Flavobacteriales</taxon>
        <taxon>Flavobacteriaceae</taxon>
        <taxon>Tenacibaculum</taxon>
    </lineage>
</organism>
<reference evidence="2 3" key="1">
    <citation type="submission" date="2019-07" db="EMBL/GenBank/DDBJ databases">
        <title>Genomic Encyclopedia of Type Strains, Phase IV (KMG-IV): sequencing the most valuable type-strain genomes for metagenomic binning, comparative biology and taxonomic classification.</title>
        <authorList>
            <person name="Goeker M."/>
        </authorList>
    </citation>
    <scope>NUCLEOTIDE SEQUENCE [LARGE SCALE GENOMIC DNA]</scope>
    <source>
        <strain evidence="2 3">DSM 18961</strain>
    </source>
</reference>
<dbReference type="InterPro" id="IPR046715">
    <property type="entry name" value="DUF6607"/>
</dbReference>
<comment type="caution">
    <text evidence="2">The sequence shown here is derived from an EMBL/GenBank/DDBJ whole genome shotgun (WGS) entry which is preliminary data.</text>
</comment>
<feature type="signal peptide" evidence="1">
    <location>
        <begin position="1"/>
        <end position="47"/>
    </location>
</feature>
<sequence length="328" mass="38761">MQIYMLFLINLNKFYIFVQNLKTNKKHIMKNLLLGSILLLAAVTVNAQSKKTKDRDAIKKMCGCFEVTFNFAETFNYSKDSLYKASENKVAKALEWAGLIEDEKNKISIQHLLQVGDPAKPHIVKHWRQDWTYENRDFYMFNGDNNWLYKNKPKSEVKEQWTQKVYQVDDSPRYEGSGTWVHVDGKSYWENTTDAPLPRREYTKRSDYNVTERGNRHEITNYGWLHDQDNKKIIRKAGEQDVVLAHEKGYNTYVKVADEKCKGAQEWWTKNANKWQLVRNKWSEVYGRNKDLSLETKVNNKLLFKQLFSDEIEKEGEISDVIESFVKK</sequence>
<proteinExistence type="predicted"/>
<feature type="chain" id="PRO_5024371628" description="DKNYY family protein" evidence="1">
    <location>
        <begin position="48"/>
        <end position="328"/>
    </location>
</feature>
<evidence type="ECO:0000313" key="3">
    <source>
        <dbReference type="Proteomes" id="UP000323136"/>
    </source>
</evidence>
<dbReference type="AlphaFoldDB" id="A0A5S5DW09"/>
<evidence type="ECO:0000256" key="1">
    <source>
        <dbReference type="SAM" id="SignalP"/>
    </source>
</evidence>
<gene>
    <name evidence="2" type="ORF">C7447_102568</name>
</gene>
<accession>A0A5S5DW09</accession>
<dbReference type="EMBL" id="VNIA01000002">
    <property type="protein sequence ID" value="TYP99246.1"/>
    <property type="molecule type" value="Genomic_DNA"/>
</dbReference>
<dbReference type="Pfam" id="PF20311">
    <property type="entry name" value="DUF6607"/>
    <property type="match status" value="1"/>
</dbReference>
<keyword evidence="3" id="KW-1185">Reference proteome</keyword>
<keyword evidence="1" id="KW-0732">Signal</keyword>
<evidence type="ECO:0000313" key="2">
    <source>
        <dbReference type="EMBL" id="TYP99246.1"/>
    </source>
</evidence>
<evidence type="ECO:0008006" key="4">
    <source>
        <dbReference type="Google" id="ProtNLM"/>
    </source>
</evidence>